<evidence type="ECO:0000256" key="1">
    <source>
        <dbReference type="ARBA" id="ARBA00000707"/>
    </source>
</evidence>
<dbReference type="GO" id="GO:0016579">
    <property type="term" value="P:protein deubiquitination"/>
    <property type="evidence" value="ECO:0007669"/>
    <property type="project" value="InterPro"/>
</dbReference>
<sequence length="298" mass="35360">MNPTRKITRFHFDISELGVKVKDIMEQIEKVVNISSENMVVCKIKPNGQLDLYPENSCFYSDNDFTILQIPGEINEQLLQNNLIIAVVYFVFGSVPNREIFGEPYITILNRDLGSGHLSFEIMKEGAFLLPQLFYKMNAGFTLFLQNSDGTFSRIDPIIEKPLLNEYSEKCTKKNVATPLELTELWWFFDGRYKEYKYDLSCVIFHHGNQSSSGHYTAATRNFIDGEWRLFDDTRVEKLNQESQRKEIFESSNSFMLFYQRDRSEYEYRHREDPWFPRDVPYEIIKKYDLEEFFKNYK</sequence>
<reference evidence="10" key="1">
    <citation type="submission" date="2022-11" db="UniProtKB">
        <authorList>
            <consortium name="WormBaseParasite"/>
        </authorList>
    </citation>
    <scope>IDENTIFICATION</scope>
</reference>
<dbReference type="InterPro" id="IPR018200">
    <property type="entry name" value="USP_CS"/>
</dbReference>
<keyword evidence="5" id="KW-0833">Ubl conjugation pathway</keyword>
<keyword evidence="6" id="KW-0378">Hydrolase</keyword>
<evidence type="ECO:0000256" key="6">
    <source>
        <dbReference type="ARBA" id="ARBA00022801"/>
    </source>
</evidence>
<evidence type="ECO:0000256" key="3">
    <source>
        <dbReference type="ARBA" id="ARBA00012759"/>
    </source>
</evidence>
<evidence type="ECO:0000256" key="4">
    <source>
        <dbReference type="ARBA" id="ARBA00022670"/>
    </source>
</evidence>
<dbReference type="Proteomes" id="UP000887561">
    <property type="component" value="Unplaced"/>
</dbReference>
<accession>A0A915NA59</accession>
<dbReference type="InterPro" id="IPR050164">
    <property type="entry name" value="Peptidase_C19"/>
</dbReference>
<evidence type="ECO:0000259" key="8">
    <source>
        <dbReference type="PROSITE" id="PS50235"/>
    </source>
</evidence>
<keyword evidence="4" id="KW-0645">Protease</keyword>
<dbReference type="WBParaSite" id="scaffold9950_cov211.g14411">
    <property type="protein sequence ID" value="scaffold9950_cov211.g14411"/>
    <property type="gene ID" value="scaffold9950_cov211.g14411"/>
</dbReference>
<dbReference type="InterPro" id="IPR038765">
    <property type="entry name" value="Papain-like_cys_pep_sf"/>
</dbReference>
<evidence type="ECO:0000313" key="10">
    <source>
        <dbReference type="WBParaSite" id="scaffold9950_cov211.g14411"/>
    </source>
</evidence>
<dbReference type="Pfam" id="PF00443">
    <property type="entry name" value="UCH"/>
    <property type="match status" value="1"/>
</dbReference>
<keyword evidence="7" id="KW-0788">Thiol protease</keyword>
<dbReference type="GO" id="GO:0005829">
    <property type="term" value="C:cytosol"/>
    <property type="evidence" value="ECO:0007669"/>
    <property type="project" value="TreeGrafter"/>
</dbReference>
<feature type="domain" description="USP" evidence="8">
    <location>
        <begin position="1"/>
        <end position="262"/>
    </location>
</feature>
<dbReference type="SUPFAM" id="SSF54001">
    <property type="entry name" value="Cysteine proteinases"/>
    <property type="match status" value="1"/>
</dbReference>
<dbReference type="CDD" id="cd02257">
    <property type="entry name" value="Peptidase_C19"/>
    <property type="match status" value="1"/>
</dbReference>
<dbReference type="PROSITE" id="PS50235">
    <property type="entry name" value="USP_3"/>
    <property type="match status" value="1"/>
</dbReference>
<keyword evidence="9" id="KW-1185">Reference proteome</keyword>
<evidence type="ECO:0000313" key="9">
    <source>
        <dbReference type="Proteomes" id="UP000887561"/>
    </source>
</evidence>
<organism evidence="9 10">
    <name type="scientific">Meloidogyne javanica</name>
    <name type="common">Root-knot nematode worm</name>
    <dbReference type="NCBI Taxonomy" id="6303"/>
    <lineage>
        <taxon>Eukaryota</taxon>
        <taxon>Metazoa</taxon>
        <taxon>Ecdysozoa</taxon>
        <taxon>Nematoda</taxon>
        <taxon>Chromadorea</taxon>
        <taxon>Rhabditida</taxon>
        <taxon>Tylenchina</taxon>
        <taxon>Tylenchomorpha</taxon>
        <taxon>Tylenchoidea</taxon>
        <taxon>Meloidogynidae</taxon>
        <taxon>Meloidogyninae</taxon>
        <taxon>Meloidogyne</taxon>
        <taxon>Meloidogyne incognita group</taxon>
    </lineage>
</organism>
<dbReference type="AlphaFoldDB" id="A0A915NA59"/>
<dbReference type="PANTHER" id="PTHR24006:SF687">
    <property type="entry name" value="UBIQUITIN CARBOXYL-TERMINAL HYDROLASE 10"/>
    <property type="match status" value="1"/>
</dbReference>
<dbReference type="GO" id="GO:0004843">
    <property type="term" value="F:cysteine-type deubiquitinase activity"/>
    <property type="evidence" value="ECO:0007669"/>
    <property type="project" value="UniProtKB-EC"/>
</dbReference>
<protein>
    <recommendedName>
        <fullName evidence="3">ubiquitinyl hydrolase 1</fullName>
        <ecNumber evidence="3">3.4.19.12</ecNumber>
    </recommendedName>
</protein>
<dbReference type="InterPro" id="IPR001394">
    <property type="entry name" value="Peptidase_C19_UCH"/>
</dbReference>
<evidence type="ECO:0000256" key="7">
    <source>
        <dbReference type="ARBA" id="ARBA00022807"/>
    </source>
</evidence>
<name>A0A915NA59_MELJA</name>
<dbReference type="PANTHER" id="PTHR24006">
    <property type="entry name" value="UBIQUITIN CARBOXYL-TERMINAL HYDROLASE"/>
    <property type="match status" value="1"/>
</dbReference>
<dbReference type="PROSITE" id="PS00973">
    <property type="entry name" value="USP_2"/>
    <property type="match status" value="1"/>
</dbReference>
<comment type="similarity">
    <text evidence="2">Belongs to the peptidase C19 family. USP10 subfamily.</text>
</comment>
<comment type="catalytic activity">
    <reaction evidence="1">
        <text>Thiol-dependent hydrolysis of ester, thioester, amide, peptide and isopeptide bonds formed by the C-terminal Gly of ubiquitin (a 76-residue protein attached to proteins as an intracellular targeting signal).</text>
        <dbReference type="EC" id="3.4.19.12"/>
    </reaction>
</comment>
<dbReference type="GO" id="GO:0006508">
    <property type="term" value="P:proteolysis"/>
    <property type="evidence" value="ECO:0007669"/>
    <property type="project" value="UniProtKB-KW"/>
</dbReference>
<evidence type="ECO:0000256" key="2">
    <source>
        <dbReference type="ARBA" id="ARBA00005427"/>
    </source>
</evidence>
<proteinExistence type="inferred from homology"/>
<dbReference type="Gene3D" id="3.90.70.10">
    <property type="entry name" value="Cysteine proteinases"/>
    <property type="match status" value="1"/>
</dbReference>
<dbReference type="GO" id="GO:0005634">
    <property type="term" value="C:nucleus"/>
    <property type="evidence" value="ECO:0007669"/>
    <property type="project" value="TreeGrafter"/>
</dbReference>
<dbReference type="InterPro" id="IPR028889">
    <property type="entry name" value="USP"/>
</dbReference>
<evidence type="ECO:0000256" key="5">
    <source>
        <dbReference type="ARBA" id="ARBA00022786"/>
    </source>
</evidence>
<dbReference type="EC" id="3.4.19.12" evidence="3"/>